<keyword evidence="1" id="KW-0472">Membrane</keyword>
<dbReference type="PANTHER" id="PTHR47510">
    <property type="entry name" value="REVERSE TRANSCRIPTASE DOMAIN-CONTAINING PROTEIN"/>
    <property type="match status" value="1"/>
</dbReference>
<dbReference type="InterPro" id="IPR036397">
    <property type="entry name" value="RNaseH_sf"/>
</dbReference>
<dbReference type="EMBL" id="JAUCMX010000013">
    <property type="protein sequence ID" value="KAK3525892.1"/>
    <property type="molecule type" value="Genomic_DNA"/>
</dbReference>
<dbReference type="InterPro" id="IPR000477">
    <property type="entry name" value="RT_dom"/>
</dbReference>
<feature type="domain" description="Reverse transcriptase" evidence="2">
    <location>
        <begin position="239"/>
        <end position="473"/>
    </location>
</feature>
<organism evidence="3 4">
    <name type="scientific">Hemibagrus guttatus</name>
    <dbReference type="NCBI Taxonomy" id="175788"/>
    <lineage>
        <taxon>Eukaryota</taxon>
        <taxon>Metazoa</taxon>
        <taxon>Chordata</taxon>
        <taxon>Craniata</taxon>
        <taxon>Vertebrata</taxon>
        <taxon>Euteleostomi</taxon>
        <taxon>Actinopterygii</taxon>
        <taxon>Neopterygii</taxon>
        <taxon>Teleostei</taxon>
        <taxon>Ostariophysi</taxon>
        <taxon>Siluriformes</taxon>
        <taxon>Bagridae</taxon>
        <taxon>Hemibagrus</taxon>
    </lineage>
</organism>
<evidence type="ECO:0000313" key="3">
    <source>
        <dbReference type="EMBL" id="KAK3525892.1"/>
    </source>
</evidence>
<dbReference type="GO" id="GO:0008168">
    <property type="term" value="F:methyltransferase activity"/>
    <property type="evidence" value="ECO:0007669"/>
    <property type="project" value="InterPro"/>
</dbReference>
<dbReference type="SUPFAM" id="SSF56672">
    <property type="entry name" value="DNA/RNA polymerases"/>
    <property type="match status" value="1"/>
</dbReference>
<evidence type="ECO:0000313" key="4">
    <source>
        <dbReference type="Proteomes" id="UP001274896"/>
    </source>
</evidence>
<reference evidence="3" key="1">
    <citation type="submission" date="2023-06" db="EMBL/GenBank/DDBJ databases">
        <title>Male Hemibagrus guttatus genome.</title>
        <authorList>
            <person name="Bian C."/>
        </authorList>
    </citation>
    <scope>NUCLEOTIDE SEQUENCE</scope>
    <source>
        <strain evidence="3">Male_cb2023</strain>
        <tissue evidence="3">Muscle</tissue>
    </source>
</reference>
<dbReference type="Pfam" id="PF13358">
    <property type="entry name" value="DDE_3"/>
    <property type="match status" value="1"/>
</dbReference>
<keyword evidence="1" id="KW-1133">Transmembrane helix</keyword>
<dbReference type="Pfam" id="PF09004">
    <property type="entry name" value="ALKBH8_N"/>
    <property type="match status" value="1"/>
</dbReference>
<dbReference type="InterPro" id="IPR043502">
    <property type="entry name" value="DNA/RNA_pol_sf"/>
</dbReference>
<dbReference type="GO" id="GO:0003676">
    <property type="term" value="F:nucleic acid binding"/>
    <property type="evidence" value="ECO:0007669"/>
    <property type="project" value="InterPro"/>
</dbReference>
<accession>A0AAE0QM15</accession>
<protein>
    <recommendedName>
        <fullName evidence="2">Reverse transcriptase domain-containing protein</fullName>
    </recommendedName>
</protein>
<proteinExistence type="predicted"/>
<dbReference type="InterPro" id="IPR038717">
    <property type="entry name" value="Tc1-like_DDE_dom"/>
</dbReference>
<dbReference type="PANTHER" id="PTHR47510:SF3">
    <property type="entry name" value="ENDO_EXONUCLEASE_PHOSPHATASE DOMAIN-CONTAINING PROTEIN"/>
    <property type="match status" value="1"/>
</dbReference>
<comment type="caution">
    <text evidence="3">The sequence shown here is derived from an EMBL/GenBank/DDBJ whole genome shotgun (WGS) entry which is preliminary data.</text>
</comment>
<dbReference type="Pfam" id="PF00078">
    <property type="entry name" value="RVT_1"/>
    <property type="match status" value="1"/>
</dbReference>
<feature type="transmembrane region" description="Helical" evidence="1">
    <location>
        <begin position="509"/>
        <end position="530"/>
    </location>
</feature>
<keyword evidence="1" id="KW-0812">Transmembrane</keyword>
<dbReference type="Gene3D" id="3.30.420.10">
    <property type="entry name" value="Ribonuclease H-like superfamily/Ribonuclease H"/>
    <property type="match status" value="1"/>
</dbReference>
<evidence type="ECO:0000256" key="1">
    <source>
        <dbReference type="SAM" id="Phobius"/>
    </source>
</evidence>
<dbReference type="AlphaFoldDB" id="A0AAE0QM15"/>
<dbReference type="GO" id="GO:0016706">
    <property type="term" value="F:2-oxoglutarate-dependent dioxygenase activity"/>
    <property type="evidence" value="ECO:0007669"/>
    <property type="project" value="InterPro"/>
</dbReference>
<gene>
    <name evidence="3" type="ORF">QTP70_010946</name>
</gene>
<dbReference type="Proteomes" id="UP001274896">
    <property type="component" value="Unassembled WGS sequence"/>
</dbReference>
<dbReference type="GO" id="GO:0006259">
    <property type="term" value="P:DNA metabolic process"/>
    <property type="evidence" value="ECO:0007669"/>
    <property type="project" value="UniProtKB-ARBA"/>
</dbReference>
<keyword evidence="4" id="KW-1185">Reference proteome</keyword>
<dbReference type="InterPro" id="IPR015095">
    <property type="entry name" value="AlkB_hom8_N"/>
</dbReference>
<dbReference type="CDD" id="cd01650">
    <property type="entry name" value="RT_nLTR_like"/>
    <property type="match status" value="1"/>
</dbReference>
<dbReference type="PROSITE" id="PS50878">
    <property type="entry name" value="RT_POL"/>
    <property type="match status" value="1"/>
</dbReference>
<name>A0AAE0QM15_9TELE</name>
<sequence>MDELLLLSRTNKDFSNSAALCFTESWLNDAIPDSALNLPGFQLFRADRVAESAGKSRGGGTCFYINERWCTDVTVLKKMCCPDLEAFFINCKPFYSPREFSSFILHISCPTRDKNILDHCYTTIKDAYRSVPRAALGLSDHCLACFECTDWSIFEAGATDLDELTETAKEDAFRNGDRVLYNQARNTLNKEIRVAKRSYAKKLENQFSANDPASPLTPPATPLSPPPALRISEDDIFNRSLELCEVPACFKRSTIIPIPKKPKITGLNDYRPVALTSVVMKSFERLVLAYLKNITGPLLDPLQFAYRANSSAFNTIIPTLLQTKLTQLSVPSSICQWITSFLTDRHQLVKLGKFKSNSRTTSTGAPQGCVLSPLLFSLYTNDCTSTDPSIKLLKFADDTTVIGLIQDGDESAYRQEIEQLAAWCSLNNLELNTLKTVEMIVDFRRNTPALPPLTIMNSTVPTVASFRFLGTTISQDLKWDTHIDATIKKAQQRLYFLRQLRKFNLPQELLIHFYSAVIESVLCTSITVWFGSATKSDMRRLQRTVRTAERIIGAPLPTLQELYTSRQDLAPAHTAKSTKSWLNDHGVGVLDWPENSPDLNPIENLWGIVKRKMRNKRPKNADELKAIVKETWASIPPQQCHKLITSMPRRIEEVIKAKGAPTKY</sequence>
<evidence type="ECO:0000259" key="2">
    <source>
        <dbReference type="PROSITE" id="PS50878"/>
    </source>
</evidence>